<dbReference type="PANTHER" id="PTHR21047">
    <property type="entry name" value="DTDP-6-DEOXY-D-GLUCOSE-3,5 EPIMERASE"/>
    <property type="match status" value="1"/>
</dbReference>
<sequence>MTIKATSIRGVFEIQLEAREDFRGFLMETYDDRVFKEHGIDTIWVKEYQNFSLKKGTIRGLHLQLPPYAQAKLVRVIYGETLYVFVDLRKDSPTLGQWASAILSTENKKMLYIPRGFAHAFCSLTDNAMAICKMDNPYSPESEYQIKWNDPDLNIDWQLKDIPIVSPKDSSSKSFKEFMETHGGVKI</sequence>
<dbReference type="PANTHER" id="PTHR21047:SF2">
    <property type="entry name" value="THYMIDINE DIPHOSPHO-4-KETO-RHAMNOSE 3,5-EPIMERASE"/>
    <property type="match status" value="1"/>
</dbReference>
<dbReference type="UniPathway" id="UPA00124"/>
<feature type="site" description="Participates in a stacking interaction with the thymidine ring of dTDP-4-oxo-6-deoxyglucose" evidence="1">
    <location>
        <position position="138"/>
    </location>
</feature>
<name>A0A1G2I596_9BACT</name>
<dbReference type="CDD" id="cd00438">
    <property type="entry name" value="cupin_RmlC"/>
    <property type="match status" value="1"/>
</dbReference>
<dbReference type="GO" id="GO:0000271">
    <property type="term" value="P:polysaccharide biosynthetic process"/>
    <property type="evidence" value="ECO:0007669"/>
    <property type="project" value="TreeGrafter"/>
</dbReference>
<dbReference type="Gene3D" id="2.60.120.10">
    <property type="entry name" value="Jelly Rolls"/>
    <property type="match status" value="1"/>
</dbReference>
<comment type="catalytic activity">
    <reaction evidence="2">
        <text>dTDP-4-dehydro-6-deoxy-alpha-D-glucose = dTDP-4-dehydro-beta-L-rhamnose</text>
        <dbReference type="Rhea" id="RHEA:16969"/>
        <dbReference type="ChEBI" id="CHEBI:57649"/>
        <dbReference type="ChEBI" id="CHEBI:62830"/>
        <dbReference type="EC" id="5.1.3.13"/>
    </reaction>
</comment>
<comment type="subunit">
    <text evidence="2">Homodimer.</text>
</comment>
<dbReference type="Pfam" id="PF00908">
    <property type="entry name" value="dTDP_sugar_isom"/>
    <property type="match status" value="1"/>
</dbReference>
<organism evidence="3 4">
    <name type="scientific">Candidatus Staskawiczbacteria bacterium RIFCSPHIGHO2_02_FULL_42_22</name>
    <dbReference type="NCBI Taxonomy" id="1802207"/>
    <lineage>
        <taxon>Bacteria</taxon>
        <taxon>Candidatus Staskawicziibacteriota</taxon>
    </lineage>
</organism>
<dbReference type="InterPro" id="IPR000888">
    <property type="entry name" value="RmlC-like"/>
</dbReference>
<dbReference type="GO" id="GO:0008830">
    <property type="term" value="F:dTDP-4-dehydrorhamnose 3,5-epimerase activity"/>
    <property type="evidence" value="ECO:0007669"/>
    <property type="project" value="UniProtKB-UniRule"/>
</dbReference>
<evidence type="ECO:0000256" key="1">
    <source>
        <dbReference type="PIRSR" id="PIRSR600888-3"/>
    </source>
</evidence>
<comment type="caution">
    <text evidence="3">The sequence shown here is derived from an EMBL/GenBank/DDBJ whole genome shotgun (WGS) entry which is preliminary data.</text>
</comment>
<protein>
    <recommendedName>
        <fullName evidence="2">dTDP-4-dehydrorhamnose 3,5-epimerase</fullName>
        <ecNumber evidence="2">5.1.3.13</ecNumber>
    </recommendedName>
    <alternativeName>
        <fullName evidence="2">Thymidine diphospho-4-keto-rhamnose 3,5-epimerase</fullName>
    </alternativeName>
</protein>
<gene>
    <name evidence="3" type="ORF">A3D44_03040</name>
</gene>
<reference evidence="3 4" key="1">
    <citation type="journal article" date="2016" name="Nat. Commun.">
        <title>Thousands of microbial genomes shed light on interconnected biogeochemical processes in an aquifer system.</title>
        <authorList>
            <person name="Anantharaman K."/>
            <person name="Brown C.T."/>
            <person name="Hug L.A."/>
            <person name="Sharon I."/>
            <person name="Castelle C.J."/>
            <person name="Probst A.J."/>
            <person name="Thomas B.C."/>
            <person name="Singh A."/>
            <person name="Wilkins M.J."/>
            <person name="Karaoz U."/>
            <person name="Brodie E.L."/>
            <person name="Williams K.H."/>
            <person name="Hubbard S.S."/>
            <person name="Banfield J.F."/>
        </authorList>
    </citation>
    <scope>NUCLEOTIDE SEQUENCE [LARGE SCALE GENOMIC DNA]</scope>
</reference>
<proteinExistence type="inferred from homology"/>
<dbReference type="SUPFAM" id="SSF51182">
    <property type="entry name" value="RmlC-like cupins"/>
    <property type="match status" value="1"/>
</dbReference>
<dbReference type="STRING" id="1802207.A3D44_03040"/>
<evidence type="ECO:0000313" key="4">
    <source>
        <dbReference type="Proteomes" id="UP000178820"/>
    </source>
</evidence>
<dbReference type="InterPro" id="IPR014710">
    <property type="entry name" value="RmlC-like_jellyroll"/>
</dbReference>
<dbReference type="EC" id="5.1.3.13" evidence="2"/>
<evidence type="ECO:0000313" key="3">
    <source>
        <dbReference type="EMBL" id="OGZ69849.1"/>
    </source>
</evidence>
<dbReference type="AlphaFoldDB" id="A0A1G2I596"/>
<dbReference type="Proteomes" id="UP000178820">
    <property type="component" value="Unassembled WGS sequence"/>
</dbReference>
<comment type="similarity">
    <text evidence="2">Belongs to the dTDP-4-dehydrorhamnose 3,5-epimerase family.</text>
</comment>
<keyword evidence="2" id="KW-0413">Isomerase</keyword>
<dbReference type="InterPro" id="IPR011051">
    <property type="entry name" value="RmlC_Cupin_sf"/>
</dbReference>
<evidence type="ECO:0000256" key="2">
    <source>
        <dbReference type="RuleBase" id="RU364069"/>
    </source>
</evidence>
<accession>A0A1G2I596</accession>
<dbReference type="NCBIfam" id="TIGR01221">
    <property type="entry name" value="rmlC"/>
    <property type="match status" value="1"/>
</dbReference>
<comment type="pathway">
    <text evidence="2">Carbohydrate biosynthesis; dTDP-L-rhamnose biosynthesis.</text>
</comment>
<dbReference type="GO" id="GO:0019305">
    <property type="term" value="P:dTDP-rhamnose biosynthetic process"/>
    <property type="evidence" value="ECO:0007669"/>
    <property type="project" value="UniProtKB-UniRule"/>
</dbReference>
<dbReference type="GO" id="GO:0005829">
    <property type="term" value="C:cytosol"/>
    <property type="evidence" value="ECO:0007669"/>
    <property type="project" value="TreeGrafter"/>
</dbReference>
<dbReference type="EMBL" id="MHOT01000001">
    <property type="protein sequence ID" value="OGZ69849.1"/>
    <property type="molecule type" value="Genomic_DNA"/>
</dbReference>
<comment type="function">
    <text evidence="2">Catalyzes the epimerization of the C3' and C5'positions of dTDP-6-deoxy-D-xylo-4-hexulose, forming dTDP-6-deoxy-L-lyxo-4-hexulose.</text>
</comment>